<comment type="caution">
    <text evidence="1">The sequence shown here is derived from an EMBL/GenBank/DDBJ whole genome shotgun (WGS) entry which is preliminary data.</text>
</comment>
<dbReference type="EMBL" id="BGZK01001222">
    <property type="protein sequence ID" value="GBP74786.1"/>
    <property type="molecule type" value="Genomic_DNA"/>
</dbReference>
<dbReference type="Proteomes" id="UP000299102">
    <property type="component" value="Unassembled WGS sequence"/>
</dbReference>
<organism evidence="1 2">
    <name type="scientific">Eumeta variegata</name>
    <name type="common">Bagworm moth</name>
    <name type="synonym">Eumeta japonica</name>
    <dbReference type="NCBI Taxonomy" id="151549"/>
    <lineage>
        <taxon>Eukaryota</taxon>
        <taxon>Metazoa</taxon>
        <taxon>Ecdysozoa</taxon>
        <taxon>Arthropoda</taxon>
        <taxon>Hexapoda</taxon>
        <taxon>Insecta</taxon>
        <taxon>Pterygota</taxon>
        <taxon>Neoptera</taxon>
        <taxon>Endopterygota</taxon>
        <taxon>Lepidoptera</taxon>
        <taxon>Glossata</taxon>
        <taxon>Ditrysia</taxon>
        <taxon>Tineoidea</taxon>
        <taxon>Psychidae</taxon>
        <taxon>Oiketicinae</taxon>
        <taxon>Eumeta</taxon>
    </lineage>
</organism>
<reference evidence="1 2" key="1">
    <citation type="journal article" date="2019" name="Commun. Biol.">
        <title>The bagworm genome reveals a unique fibroin gene that provides high tensile strength.</title>
        <authorList>
            <person name="Kono N."/>
            <person name="Nakamura H."/>
            <person name="Ohtoshi R."/>
            <person name="Tomita M."/>
            <person name="Numata K."/>
            <person name="Arakawa K."/>
        </authorList>
    </citation>
    <scope>NUCLEOTIDE SEQUENCE [LARGE SCALE GENOMIC DNA]</scope>
</reference>
<proteinExistence type="predicted"/>
<keyword evidence="2" id="KW-1185">Reference proteome</keyword>
<name>A0A4C1YF74_EUMVA</name>
<gene>
    <name evidence="1" type="ORF">EVAR_98173_1</name>
</gene>
<evidence type="ECO:0000313" key="1">
    <source>
        <dbReference type="EMBL" id="GBP74786.1"/>
    </source>
</evidence>
<dbReference type="AlphaFoldDB" id="A0A4C1YF74"/>
<accession>A0A4C1YF74</accession>
<evidence type="ECO:0000313" key="2">
    <source>
        <dbReference type="Proteomes" id="UP000299102"/>
    </source>
</evidence>
<sequence>MLFRRRRAVPGRGSCSPPDIGRLERRPAGMCRPFSGTFVMLSERWILLVDSATNTTKMHLVIRKQARRFRLDSLTIIFRERSEAAQSSYTVFIHRLNAYRQCIIHNLAIVD</sequence>
<protein>
    <submittedName>
        <fullName evidence="1">Uncharacterized protein</fullName>
    </submittedName>
</protein>